<dbReference type="SUPFAM" id="SSF54909">
    <property type="entry name" value="Dimeric alpha+beta barrel"/>
    <property type="match status" value="1"/>
</dbReference>
<gene>
    <name evidence="2" type="ORF">EYW49_04270</name>
</gene>
<proteinExistence type="predicted"/>
<dbReference type="OrthoDB" id="6369070at2"/>
<feature type="domain" description="EthD" evidence="1">
    <location>
        <begin position="12"/>
        <end position="110"/>
    </location>
</feature>
<dbReference type="GO" id="GO:0016491">
    <property type="term" value="F:oxidoreductase activity"/>
    <property type="evidence" value="ECO:0007669"/>
    <property type="project" value="InterPro"/>
</dbReference>
<accession>A0A4Q9VWZ2</accession>
<dbReference type="InterPro" id="IPR009799">
    <property type="entry name" value="EthD_dom"/>
</dbReference>
<keyword evidence="3" id="KW-1185">Reference proteome</keyword>
<organism evidence="2 3">
    <name type="scientific">Siculibacillus lacustris</name>
    <dbReference type="NCBI Taxonomy" id="1549641"/>
    <lineage>
        <taxon>Bacteria</taxon>
        <taxon>Pseudomonadati</taxon>
        <taxon>Pseudomonadota</taxon>
        <taxon>Alphaproteobacteria</taxon>
        <taxon>Hyphomicrobiales</taxon>
        <taxon>Ancalomicrobiaceae</taxon>
        <taxon>Siculibacillus</taxon>
    </lineage>
</organism>
<sequence>MLKLTMLATRLPDLTAAAFDRHWREVHGPLVRSHAAALRIVRYVQTAPLVDAAVQETLQTTRGCLPFTFDGMGELWWTSLDDYRSVRETAAGRTALAEVMADERRFVDLSRSLLWFGAERPMIDPAAMPERDQT</sequence>
<dbReference type="AlphaFoldDB" id="A0A4Q9VWZ2"/>
<dbReference type="Gene3D" id="3.30.70.100">
    <property type="match status" value="1"/>
</dbReference>
<evidence type="ECO:0000259" key="1">
    <source>
        <dbReference type="Pfam" id="PF07110"/>
    </source>
</evidence>
<protein>
    <submittedName>
        <fullName evidence="2">Ethyl tert-butyl ether degradation protein EthD</fullName>
    </submittedName>
</protein>
<dbReference type="RefSeq" id="WP_131306543.1">
    <property type="nucleotide sequence ID" value="NZ_SJFN01000004.1"/>
</dbReference>
<dbReference type="Proteomes" id="UP000292781">
    <property type="component" value="Unassembled WGS sequence"/>
</dbReference>
<dbReference type="InterPro" id="IPR011008">
    <property type="entry name" value="Dimeric_a/b-barrel"/>
</dbReference>
<dbReference type="EMBL" id="SJFN01000004">
    <property type="protein sequence ID" value="TBW40404.1"/>
    <property type="molecule type" value="Genomic_DNA"/>
</dbReference>
<dbReference type="Pfam" id="PF07110">
    <property type="entry name" value="EthD"/>
    <property type="match status" value="1"/>
</dbReference>
<name>A0A4Q9VWZ2_9HYPH</name>
<evidence type="ECO:0000313" key="2">
    <source>
        <dbReference type="EMBL" id="TBW40404.1"/>
    </source>
</evidence>
<evidence type="ECO:0000313" key="3">
    <source>
        <dbReference type="Proteomes" id="UP000292781"/>
    </source>
</evidence>
<comment type="caution">
    <text evidence="2">The sequence shown here is derived from an EMBL/GenBank/DDBJ whole genome shotgun (WGS) entry which is preliminary data.</text>
</comment>
<reference evidence="2 3" key="1">
    <citation type="submission" date="2019-02" db="EMBL/GenBank/DDBJ databases">
        <title>Siculibacillus lacustris gen. nov., sp. nov., a new rosette-forming bacterium isolated from a freshwater crater lake (Lake St. Ana, Romania).</title>
        <authorList>
            <person name="Felfoldi T."/>
            <person name="Marton Z."/>
            <person name="Szabo A."/>
            <person name="Mentes A."/>
            <person name="Boka K."/>
            <person name="Marialigeti K."/>
            <person name="Mathe I."/>
            <person name="Koncz M."/>
            <person name="Schumann P."/>
            <person name="Toth E."/>
        </authorList>
    </citation>
    <scope>NUCLEOTIDE SEQUENCE [LARGE SCALE GENOMIC DNA]</scope>
    <source>
        <strain evidence="2 3">SA-279</strain>
    </source>
</reference>